<evidence type="ECO:0000313" key="1">
    <source>
        <dbReference type="EMBL" id="EYC39374.1"/>
    </source>
</evidence>
<accession>A0A016WHS6</accession>
<reference evidence="2" key="1">
    <citation type="journal article" date="2015" name="Nat. Genet.">
        <title>The genome and transcriptome of the zoonotic hookworm Ancylostoma ceylanicum identify infection-specific gene families.</title>
        <authorList>
            <person name="Schwarz E.M."/>
            <person name="Hu Y."/>
            <person name="Antoshechkin I."/>
            <person name="Miller M.M."/>
            <person name="Sternberg P.W."/>
            <person name="Aroian R.V."/>
        </authorList>
    </citation>
    <scope>NUCLEOTIDE SEQUENCE</scope>
    <source>
        <strain evidence="2">HY135</strain>
    </source>
</reference>
<dbReference type="Proteomes" id="UP000024635">
    <property type="component" value="Unassembled WGS sequence"/>
</dbReference>
<dbReference type="AlphaFoldDB" id="A0A016WHS6"/>
<evidence type="ECO:0000313" key="2">
    <source>
        <dbReference type="Proteomes" id="UP000024635"/>
    </source>
</evidence>
<comment type="caution">
    <text evidence="1">The sequence shown here is derived from an EMBL/GenBank/DDBJ whole genome shotgun (WGS) entry which is preliminary data.</text>
</comment>
<organism evidence="1 2">
    <name type="scientific">Ancylostoma ceylanicum</name>
    <dbReference type="NCBI Taxonomy" id="53326"/>
    <lineage>
        <taxon>Eukaryota</taxon>
        <taxon>Metazoa</taxon>
        <taxon>Ecdysozoa</taxon>
        <taxon>Nematoda</taxon>
        <taxon>Chromadorea</taxon>
        <taxon>Rhabditida</taxon>
        <taxon>Rhabditina</taxon>
        <taxon>Rhabditomorpha</taxon>
        <taxon>Strongyloidea</taxon>
        <taxon>Ancylostomatidae</taxon>
        <taxon>Ancylostomatinae</taxon>
        <taxon>Ancylostoma</taxon>
    </lineage>
</organism>
<sequence length="126" mass="14056">MTSHPGFSSSSERSLSLLSVSQYFAIAAFTEDEDSQQLGTPQPVQEETVATAESTLRLDARDLQLIIDALMSDPIANSQPCSSPTPTFKREGFARKYEFNTSIIRKLVPHQEYQGLVLSLQMLFRI</sequence>
<name>A0A016WHS6_9BILA</name>
<keyword evidence="2" id="KW-1185">Reference proteome</keyword>
<protein>
    <submittedName>
        <fullName evidence="1">Uncharacterized protein</fullName>
    </submittedName>
</protein>
<proteinExistence type="predicted"/>
<dbReference type="EMBL" id="JARK01000259">
    <property type="protein sequence ID" value="EYC39374.1"/>
    <property type="molecule type" value="Genomic_DNA"/>
</dbReference>
<gene>
    <name evidence="1" type="primary">Acey_s0659.g1263</name>
    <name evidence="1" type="ORF">Y032_0659g1263</name>
</gene>